<evidence type="ECO:0000313" key="6">
    <source>
        <dbReference type="Proteomes" id="UP000539372"/>
    </source>
</evidence>
<sequence length="257" mass="28089">MNSRLQPLAFLLCLPLLMATGTSVRAQTVESAQETEYHDCMRLARIDPGAAFERALSWQDLGGGVPARHCEAVALMMLGQPAEAAARFEELAKAMPDTTPAEIVADVMAHAGIAWMDAGDLDRARAAQTAALDIYPDSPAILVDRAMVLSQQSHFWEAIDDLNRSIELDPTDPAAFALRASAYRFVEAEGLALEDANRALSIDPDQPEALLERGILLRLKGDLAGARKDWLHLIEMHDGRPAAELARRNLEKLDVKE</sequence>
<dbReference type="InterPro" id="IPR019734">
    <property type="entry name" value="TPR_rpt"/>
</dbReference>
<organism evidence="5 6">
    <name type="scientific">Pacificispira spongiicola</name>
    <dbReference type="NCBI Taxonomy" id="2729598"/>
    <lineage>
        <taxon>Bacteria</taxon>
        <taxon>Pseudomonadati</taxon>
        <taxon>Pseudomonadota</taxon>
        <taxon>Alphaproteobacteria</taxon>
        <taxon>Rhodospirillales</taxon>
        <taxon>Rhodospirillaceae</taxon>
        <taxon>Pacificispira</taxon>
    </lineage>
</organism>
<dbReference type="Pfam" id="PF13371">
    <property type="entry name" value="TPR_9"/>
    <property type="match status" value="1"/>
</dbReference>
<evidence type="ECO:0000313" key="5">
    <source>
        <dbReference type="EMBL" id="NMM44863.1"/>
    </source>
</evidence>
<dbReference type="Gene3D" id="1.25.40.10">
    <property type="entry name" value="Tetratricopeptide repeat domain"/>
    <property type="match status" value="2"/>
</dbReference>
<evidence type="ECO:0000256" key="4">
    <source>
        <dbReference type="SAM" id="SignalP"/>
    </source>
</evidence>
<dbReference type="PROSITE" id="PS50005">
    <property type="entry name" value="TPR"/>
    <property type="match status" value="2"/>
</dbReference>
<dbReference type="Proteomes" id="UP000539372">
    <property type="component" value="Unassembled WGS sequence"/>
</dbReference>
<dbReference type="RefSeq" id="WP_169625252.1">
    <property type="nucleotide sequence ID" value="NZ_JABBNT010000003.1"/>
</dbReference>
<evidence type="ECO:0000256" key="1">
    <source>
        <dbReference type="ARBA" id="ARBA00022737"/>
    </source>
</evidence>
<feature type="repeat" description="TPR" evidence="3">
    <location>
        <begin position="139"/>
        <end position="172"/>
    </location>
</feature>
<dbReference type="AlphaFoldDB" id="A0A7Y0E085"/>
<keyword evidence="4" id="KW-0732">Signal</keyword>
<comment type="caution">
    <text evidence="5">The sequence shown here is derived from an EMBL/GenBank/DDBJ whole genome shotgun (WGS) entry which is preliminary data.</text>
</comment>
<dbReference type="InterPro" id="IPR011990">
    <property type="entry name" value="TPR-like_helical_dom_sf"/>
</dbReference>
<accession>A0A7Y0E085</accession>
<evidence type="ECO:0000256" key="2">
    <source>
        <dbReference type="ARBA" id="ARBA00022803"/>
    </source>
</evidence>
<dbReference type="Pfam" id="PF13432">
    <property type="entry name" value="TPR_16"/>
    <property type="match status" value="1"/>
</dbReference>
<dbReference type="PANTHER" id="PTHR44858">
    <property type="entry name" value="TETRATRICOPEPTIDE REPEAT PROTEIN 6"/>
    <property type="match status" value="1"/>
</dbReference>
<dbReference type="SUPFAM" id="SSF48452">
    <property type="entry name" value="TPR-like"/>
    <property type="match status" value="1"/>
</dbReference>
<reference evidence="5 6" key="1">
    <citation type="submission" date="2020-04" db="EMBL/GenBank/DDBJ databases">
        <title>Rhodospirillaceae bacterium KN72 isolated from deep sea.</title>
        <authorList>
            <person name="Zhang D.-C."/>
        </authorList>
    </citation>
    <scope>NUCLEOTIDE SEQUENCE [LARGE SCALE GENOMIC DNA]</scope>
    <source>
        <strain evidence="5 6">KN72</strain>
    </source>
</reference>
<feature type="signal peptide" evidence="4">
    <location>
        <begin position="1"/>
        <end position="26"/>
    </location>
</feature>
<protein>
    <submittedName>
        <fullName evidence="5">Tetratricopeptide repeat protein</fullName>
    </submittedName>
</protein>
<keyword evidence="2 3" id="KW-0802">TPR repeat</keyword>
<keyword evidence="6" id="KW-1185">Reference proteome</keyword>
<dbReference type="SMART" id="SM00028">
    <property type="entry name" value="TPR"/>
    <property type="match status" value="5"/>
</dbReference>
<name>A0A7Y0E085_9PROT</name>
<dbReference type="PANTHER" id="PTHR44858:SF1">
    <property type="entry name" value="UDP-N-ACETYLGLUCOSAMINE--PEPTIDE N-ACETYLGLUCOSAMINYLTRANSFERASE SPINDLY-RELATED"/>
    <property type="match status" value="1"/>
</dbReference>
<keyword evidence="1" id="KW-0677">Repeat</keyword>
<gene>
    <name evidence="5" type="ORF">HH303_10275</name>
</gene>
<dbReference type="InterPro" id="IPR050498">
    <property type="entry name" value="Ycf3"/>
</dbReference>
<dbReference type="EMBL" id="JABBNT010000003">
    <property type="protein sequence ID" value="NMM44863.1"/>
    <property type="molecule type" value="Genomic_DNA"/>
</dbReference>
<proteinExistence type="predicted"/>
<feature type="chain" id="PRO_5031558825" evidence="4">
    <location>
        <begin position="27"/>
        <end position="257"/>
    </location>
</feature>
<evidence type="ECO:0000256" key="3">
    <source>
        <dbReference type="PROSITE-ProRule" id="PRU00339"/>
    </source>
</evidence>
<feature type="repeat" description="TPR" evidence="3">
    <location>
        <begin position="105"/>
        <end position="138"/>
    </location>
</feature>